<gene>
    <name evidence="11" type="ORF">PPERSA_01548</name>
</gene>
<keyword evidence="12" id="KW-1185">Reference proteome</keyword>
<evidence type="ECO:0000256" key="4">
    <source>
        <dbReference type="ARBA" id="ARBA00022771"/>
    </source>
</evidence>
<evidence type="ECO:0000256" key="5">
    <source>
        <dbReference type="ARBA" id="ARBA00022786"/>
    </source>
</evidence>
<dbReference type="GO" id="GO:0008270">
    <property type="term" value="F:zinc ion binding"/>
    <property type="evidence" value="ECO:0007669"/>
    <property type="project" value="UniProtKB-KW"/>
</dbReference>
<keyword evidence="3" id="KW-0677">Repeat</keyword>
<dbReference type="SMART" id="SM00647">
    <property type="entry name" value="IBR"/>
    <property type="match status" value="2"/>
</dbReference>
<evidence type="ECO:0000313" key="11">
    <source>
        <dbReference type="EMBL" id="KRX01678.1"/>
    </source>
</evidence>
<dbReference type="AlphaFoldDB" id="A0A0V0QHM1"/>
<dbReference type="Proteomes" id="UP000054937">
    <property type="component" value="Unassembled WGS sequence"/>
</dbReference>
<dbReference type="EMBL" id="LDAU01000166">
    <property type="protein sequence ID" value="KRX01678.1"/>
    <property type="molecule type" value="Genomic_DNA"/>
</dbReference>
<feature type="coiled-coil region" evidence="7">
    <location>
        <begin position="570"/>
        <end position="600"/>
    </location>
</feature>
<keyword evidence="6" id="KW-0862">Zinc</keyword>
<keyword evidence="5" id="KW-0833">Ubl conjugation pathway</keyword>
<organism evidence="11 12">
    <name type="scientific">Pseudocohnilembus persalinus</name>
    <name type="common">Ciliate</name>
    <dbReference type="NCBI Taxonomy" id="266149"/>
    <lineage>
        <taxon>Eukaryota</taxon>
        <taxon>Sar</taxon>
        <taxon>Alveolata</taxon>
        <taxon>Ciliophora</taxon>
        <taxon>Intramacronucleata</taxon>
        <taxon>Oligohymenophorea</taxon>
        <taxon>Scuticociliatia</taxon>
        <taxon>Philasterida</taxon>
        <taxon>Pseudocohnilembidae</taxon>
        <taxon>Pseudocohnilembus</taxon>
    </lineage>
</organism>
<dbReference type="SUPFAM" id="SSF57850">
    <property type="entry name" value="RING/U-box"/>
    <property type="match status" value="2"/>
</dbReference>
<protein>
    <recommendedName>
        <fullName evidence="10">RING-type domain-containing protein</fullName>
    </recommendedName>
</protein>
<dbReference type="InterPro" id="IPR044066">
    <property type="entry name" value="TRIAD_supradom"/>
</dbReference>
<feature type="transmembrane region" description="Helical" evidence="9">
    <location>
        <begin position="722"/>
        <end position="740"/>
    </location>
</feature>
<keyword evidence="9" id="KW-0812">Transmembrane</keyword>
<keyword evidence="9" id="KW-1133">Transmembrane helix</keyword>
<dbReference type="InterPro" id="IPR002867">
    <property type="entry name" value="IBR_dom"/>
</dbReference>
<evidence type="ECO:0000259" key="10">
    <source>
        <dbReference type="PROSITE" id="PS51873"/>
    </source>
</evidence>
<evidence type="ECO:0000256" key="8">
    <source>
        <dbReference type="SAM" id="MobiDB-lite"/>
    </source>
</evidence>
<dbReference type="OrthoDB" id="69641at2759"/>
<dbReference type="GO" id="GO:0016740">
    <property type="term" value="F:transferase activity"/>
    <property type="evidence" value="ECO:0007669"/>
    <property type="project" value="UniProtKB-KW"/>
</dbReference>
<accession>A0A0V0QHM1</accession>
<feature type="transmembrane region" description="Helical" evidence="9">
    <location>
        <begin position="752"/>
        <end position="772"/>
    </location>
</feature>
<evidence type="ECO:0000256" key="3">
    <source>
        <dbReference type="ARBA" id="ARBA00022737"/>
    </source>
</evidence>
<feature type="domain" description="RING-type" evidence="10">
    <location>
        <begin position="158"/>
        <end position="418"/>
    </location>
</feature>
<keyword evidence="4" id="KW-0863">Zinc-finger</keyword>
<feature type="coiled-coil region" evidence="7">
    <location>
        <begin position="2"/>
        <end position="29"/>
    </location>
</feature>
<evidence type="ECO:0000256" key="2">
    <source>
        <dbReference type="ARBA" id="ARBA00022723"/>
    </source>
</evidence>
<evidence type="ECO:0000313" key="12">
    <source>
        <dbReference type="Proteomes" id="UP000054937"/>
    </source>
</evidence>
<keyword evidence="2" id="KW-0479">Metal-binding</keyword>
<dbReference type="Pfam" id="PF01485">
    <property type="entry name" value="IBR"/>
    <property type="match status" value="1"/>
</dbReference>
<dbReference type="InParanoid" id="A0A0V0QHM1"/>
<keyword evidence="9" id="KW-0472">Membrane</keyword>
<evidence type="ECO:0000256" key="1">
    <source>
        <dbReference type="ARBA" id="ARBA00022679"/>
    </source>
</evidence>
<feature type="transmembrane region" description="Helical" evidence="9">
    <location>
        <begin position="696"/>
        <end position="716"/>
    </location>
</feature>
<name>A0A0V0QHM1_PSEPJ</name>
<reference evidence="11 12" key="1">
    <citation type="journal article" date="2015" name="Sci. Rep.">
        <title>Genome of the facultative scuticociliatosis pathogen Pseudocohnilembus persalinus provides insight into its virulence through horizontal gene transfer.</title>
        <authorList>
            <person name="Xiong J."/>
            <person name="Wang G."/>
            <person name="Cheng J."/>
            <person name="Tian M."/>
            <person name="Pan X."/>
            <person name="Warren A."/>
            <person name="Jiang C."/>
            <person name="Yuan D."/>
            <person name="Miao W."/>
        </authorList>
    </citation>
    <scope>NUCLEOTIDE SEQUENCE [LARGE SCALE GENOMIC DNA]</scope>
    <source>
        <strain evidence="11">36N120E</strain>
    </source>
</reference>
<evidence type="ECO:0000256" key="6">
    <source>
        <dbReference type="ARBA" id="ARBA00022833"/>
    </source>
</evidence>
<proteinExistence type="predicted"/>
<dbReference type="PROSITE" id="PS51873">
    <property type="entry name" value="TRIAD"/>
    <property type="match status" value="1"/>
</dbReference>
<keyword evidence="7" id="KW-0175">Coiled coil</keyword>
<evidence type="ECO:0000256" key="9">
    <source>
        <dbReference type="SAM" id="Phobius"/>
    </source>
</evidence>
<comment type="caution">
    <text evidence="11">The sequence shown here is derived from an EMBL/GenBank/DDBJ whole genome shotgun (WGS) entry which is preliminary data.</text>
</comment>
<keyword evidence="1" id="KW-0808">Transferase</keyword>
<feature type="transmembrane region" description="Helical" evidence="9">
    <location>
        <begin position="664"/>
        <end position="684"/>
    </location>
</feature>
<feature type="region of interest" description="Disordered" evidence="8">
    <location>
        <begin position="802"/>
        <end position="830"/>
    </location>
</feature>
<sequence length="830" mass="96756">MEKEENDKKEQLQDKVNKLKDIVNLLSADKNAMKFPSFVIELYDILKELSQNGVQLGGQITGIVKECIFCKKDIEKNNDINLFQHKCGKVYHVSCIQQMELDIKATKNINCINKIDEILCINDGCKKDMLQQLKLEFLQHFTCYCQECQNYTQIQPKKDRECAICSCETKNEDFIETNYEQNEKCNHKACYDCVIQYLKSKGDDINQIRKKQDNKDDDQEQLGMEISCFGGCGEIMDLHLVQSWGSDGNQEKQNIHKQINQILEKLQKQLWSNVLFKCPGCENQISVSNKIKNVTCVNCGKTYCAKCLQPQHQNNCNEIDKIQVVINSQPPIDDFDAIFNKIINKDQINERDIEECLEQCQKWRYCCKNGCGTFFTKDKGCNHIKCQSCQTDQCFVCSAPRQQILSHGNHYHRLDCPDSQNDKKASIQQRQKTQRKTECKYQSCKKNDENLCIREGHYCLSCRKTEEGKCCEPPQDEYAKIFEQNIKNIGLEEKAITDKFEPIQLEAFKFKLGISNKINNKELSMYFYERNWQLMQSYIKDKKNDIITNFLTEDIGQRNIENQSLSERQIQKQLSQKLKKQQNLQNLEDQEDDMTNLQQKMIHKMGLKNQDEKLNLINNRHEDGPQFLTVALGGLALPLAYFFFKTGFSPFFSATHTNSICMIMDWTGISLAAFTGSFFFYKLFRHQFQEDKQQRKAYINTIVGINMTGILGTLYLIQDLNIFAVMPMVIAALLSMPLKFQCGDILAVHKNLVGFYFKYTLLFGFSILMAVMSQISFQNFKTKMNNEIQELNLRAKREFEESQQKEQIQQQKQEEQEQNQNKKSKKFLIF</sequence>
<evidence type="ECO:0000256" key="7">
    <source>
        <dbReference type="SAM" id="Coils"/>
    </source>
</evidence>